<evidence type="ECO:0000256" key="3">
    <source>
        <dbReference type="ARBA" id="ARBA00022553"/>
    </source>
</evidence>
<dbReference type="InterPro" id="IPR005467">
    <property type="entry name" value="His_kinase_dom"/>
</dbReference>
<dbReference type="InterPro" id="IPR000014">
    <property type="entry name" value="PAS"/>
</dbReference>
<sequence>MNEGDGRALRYSWTASGSDEPSERFKMLVGTLEDAVFELDGDDRLVAVNDALVAQTGYESSALFGEDASTLVAEQDETAFVESLAALRSASSDDPSTFDVRVDSPTGDRVHWSVQLAAVDEREDDERVVGVARDVTAERARAEERRKYEHILETVQDGVYVVDTNGRFTLVNDAFVDFFGYERETLLGEHVSTVVDDEIAERAADRAAALEADRAEDPLLEADVETATGEALTAVASFGILPGEDDRFHRVGVVRNVTERRARERALEESERRYRTLVENFPEGAVGLFDEDFRFTAVGGELMTEIGTNPAERVGEYVFDLYPEDVVREIRPYFEGAIAGEKHSFEIQYRGRDLLAHTLPVSGDDEVFGGMLVVQDISERRERERELSEERERLAAVNNLHEVALEVNRALARQRSREQIEAAVCEHLGSSDSYTFAWVGSLEREGVGADERTRVVPSSATDESMTLEAFDVDLDAPVEEMGPDERAMATGTVQVSSTVSAAPADGFWRAHAEEMDVVAVASVPVRFEDEPFAVLNVYTDREDAFGEVERGVLTQLGEIMGLAMAAAARAETVAWERERFELLNRLIRHNLLNSLNVVGARLELLEGHVDEAVLGHLETVQVRTREMTRVVETIRHVMQAIGDENHELEPVALGSMVAEQVERARSSYPAASFEVCGDLNEVGPVMADELLGEVLENLLSNAVEHNDADEPRVRVGVSSSDRAASVWVADDGPGVSAEMRERLFEKGERRFDSPGSGFGLYLVREIVHAYDGVVEVEASEMGGARFEVTLPTPDDAT</sequence>
<evidence type="ECO:0000256" key="2">
    <source>
        <dbReference type="ARBA" id="ARBA00012438"/>
    </source>
</evidence>
<feature type="domain" description="PAS" evidence="8">
    <location>
        <begin position="21"/>
        <end position="94"/>
    </location>
</feature>
<proteinExistence type="predicted"/>
<dbReference type="SUPFAM" id="SSF55781">
    <property type="entry name" value="GAF domain-like"/>
    <property type="match status" value="1"/>
</dbReference>
<protein>
    <recommendedName>
        <fullName evidence="2">histidine kinase</fullName>
        <ecNumber evidence="2">2.7.13.3</ecNumber>
    </recommendedName>
</protein>
<dbReference type="InterPro" id="IPR052162">
    <property type="entry name" value="Sensor_kinase/Photoreceptor"/>
</dbReference>
<dbReference type="SUPFAM" id="SSF55785">
    <property type="entry name" value="PYP-like sensor domain (PAS domain)"/>
    <property type="match status" value="3"/>
</dbReference>
<accession>A0ABD5VB52</accession>
<dbReference type="Proteomes" id="UP001596395">
    <property type="component" value="Unassembled WGS sequence"/>
</dbReference>
<evidence type="ECO:0000256" key="5">
    <source>
        <dbReference type="ARBA" id="ARBA00022777"/>
    </source>
</evidence>
<evidence type="ECO:0000259" key="7">
    <source>
        <dbReference type="PROSITE" id="PS50109"/>
    </source>
</evidence>
<dbReference type="Gene3D" id="3.30.565.10">
    <property type="entry name" value="Histidine kinase-like ATPase, C-terminal domain"/>
    <property type="match status" value="1"/>
</dbReference>
<dbReference type="InterPro" id="IPR013656">
    <property type="entry name" value="PAS_4"/>
</dbReference>
<dbReference type="Pfam" id="PF02518">
    <property type="entry name" value="HATPase_c"/>
    <property type="match status" value="1"/>
</dbReference>
<dbReference type="InterPro" id="IPR035965">
    <property type="entry name" value="PAS-like_dom_sf"/>
</dbReference>
<name>A0ABD5VB52_9EURY</name>
<evidence type="ECO:0000256" key="4">
    <source>
        <dbReference type="ARBA" id="ARBA00022679"/>
    </source>
</evidence>
<comment type="caution">
    <text evidence="9">The sequence shown here is derived from an EMBL/GenBank/DDBJ whole genome shotgun (WGS) entry which is preliminary data.</text>
</comment>
<evidence type="ECO:0000259" key="8">
    <source>
        <dbReference type="PROSITE" id="PS50112"/>
    </source>
</evidence>
<dbReference type="PRINTS" id="PR00344">
    <property type="entry name" value="BCTRLSENSOR"/>
</dbReference>
<organism evidence="9 10">
    <name type="scientific">Halorubellus litoreus</name>
    <dbReference type="NCBI Taxonomy" id="755308"/>
    <lineage>
        <taxon>Archaea</taxon>
        <taxon>Methanobacteriati</taxon>
        <taxon>Methanobacteriota</taxon>
        <taxon>Stenosarchaea group</taxon>
        <taxon>Halobacteria</taxon>
        <taxon>Halobacteriales</taxon>
        <taxon>Halorubellaceae</taxon>
        <taxon>Halorubellus</taxon>
    </lineage>
</organism>
<keyword evidence="3" id="KW-0597">Phosphoprotein</keyword>
<feature type="region of interest" description="Disordered" evidence="6">
    <location>
        <begin position="1"/>
        <end position="21"/>
    </location>
</feature>
<dbReference type="PROSITE" id="PS50109">
    <property type="entry name" value="HIS_KIN"/>
    <property type="match status" value="1"/>
</dbReference>
<evidence type="ECO:0000256" key="6">
    <source>
        <dbReference type="SAM" id="MobiDB-lite"/>
    </source>
</evidence>
<dbReference type="EC" id="2.7.13.3" evidence="2"/>
<feature type="domain" description="PAS" evidence="8">
    <location>
        <begin position="144"/>
        <end position="198"/>
    </location>
</feature>
<dbReference type="InterPro" id="IPR003594">
    <property type="entry name" value="HATPase_dom"/>
</dbReference>
<keyword evidence="10" id="KW-1185">Reference proteome</keyword>
<dbReference type="Gene3D" id="3.30.450.20">
    <property type="entry name" value="PAS domain"/>
    <property type="match status" value="3"/>
</dbReference>
<dbReference type="PANTHER" id="PTHR43304">
    <property type="entry name" value="PHYTOCHROME-LIKE PROTEIN CPH1"/>
    <property type="match status" value="1"/>
</dbReference>
<dbReference type="SMART" id="SM00065">
    <property type="entry name" value="GAF"/>
    <property type="match status" value="1"/>
</dbReference>
<dbReference type="EMBL" id="JBHSXN010000001">
    <property type="protein sequence ID" value="MFC6952575.1"/>
    <property type="molecule type" value="Genomic_DNA"/>
</dbReference>
<feature type="domain" description="Histidine kinase" evidence="7">
    <location>
        <begin position="586"/>
        <end position="794"/>
    </location>
</feature>
<dbReference type="SMART" id="SM00091">
    <property type="entry name" value="PAS"/>
    <property type="match status" value="3"/>
</dbReference>
<dbReference type="SUPFAM" id="SSF55874">
    <property type="entry name" value="ATPase domain of HSP90 chaperone/DNA topoisomerase II/histidine kinase"/>
    <property type="match status" value="1"/>
</dbReference>
<dbReference type="InterPro" id="IPR036890">
    <property type="entry name" value="HATPase_C_sf"/>
</dbReference>
<dbReference type="InterPro" id="IPR003018">
    <property type="entry name" value="GAF"/>
</dbReference>
<dbReference type="PANTHER" id="PTHR43304:SF1">
    <property type="entry name" value="PAC DOMAIN-CONTAINING PROTEIN"/>
    <property type="match status" value="1"/>
</dbReference>
<dbReference type="PROSITE" id="PS50112">
    <property type="entry name" value="PAS"/>
    <property type="match status" value="2"/>
</dbReference>
<dbReference type="Gene3D" id="3.30.450.40">
    <property type="match status" value="1"/>
</dbReference>
<dbReference type="NCBIfam" id="TIGR00229">
    <property type="entry name" value="sensory_box"/>
    <property type="match status" value="3"/>
</dbReference>
<dbReference type="AlphaFoldDB" id="A0ABD5VB52"/>
<dbReference type="SMART" id="SM00387">
    <property type="entry name" value="HATPase_c"/>
    <property type="match status" value="1"/>
</dbReference>
<dbReference type="GO" id="GO:0004673">
    <property type="term" value="F:protein histidine kinase activity"/>
    <property type="evidence" value="ECO:0007669"/>
    <property type="project" value="UniProtKB-EC"/>
</dbReference>
<dbReference type="Pfam" id="PF08448">
    <property type="entry name" value="PAS_4"/>
    <property type="match status" value="1"/>
</dbReference>
<dbReference type="Pfam" id="PF13185">
    <property type="entry name" value="GAF_2"/>
    <property type="match status" value="1"/>
</dbReference>
<dbReference type="Pfam" id="PF00989">
    <property type="entry name" value="PAS"/>
    <property type="match status" value="2"/>
</dbReference>
<reference evidence="9 10" key="1">
    <citation type="journal article" date="2019" name="Int. J. Syst. Evol. Microbiol.">
        <title>The Global Catalogue of Microorganisms (GCM) 10K type strain sequencing project: providing services to taxonomists for standard genome sequencing and annotation.</title>
        <authorList>
            <consortium name="The Broad Institute Genomics Platform"/>
            <consortium name="The Broad Institute Genome Sequencing Center for Infectious Disease"/>
            <person name="Wu L."/>
            <person name="Ma J."/>
        </authorList>
    </citation>
    <scope>NUCLEOTIDE SEQUENCE [LARGE SCALE GENOMIC DNA]</scope>
    <source>
        <strain evidence="9 10">GX26</strain>
    </source>
</reference>
<dbReference type="InterPro" id="IPR013767">
    <property type="entry name" value="PAS_fold"/>
</dbReference>
<gene>
    <name evidence="9" type="ORF">ACFQGB_06835</name>
</gene>
<dbReference type="InterPro" id="IPR004358">
    <property type="entry name" value="Sig_transdc_His_kin-like_C"/>
</dbReference>
<dbReference type="CDD" id="cd00130">
    <property type="entry name" value="PAS"/>
    <property type="match status" value="2"/>
</dbReference>
<evidence type="ECO:0000256" key="1">
    <source>
        <dbReference type="ARBA" id="ARBA00000085"/>
    </source>
</evidence>
<keyword evidence="5" id="KW-0418">Kinase</keyword>
<evidence type="ECO:0000313" key="9">
    <source>
        <dbReference type="EMBL" id="MFC6952575.1"/>
    </source>
</evidence>
<dbReference type="InterPro" id="IPR029016">
    <property type="entry name" value="GAF-like_dom_sf"/>
</dbReference>
<keyword evidence="4" id="KW-0808">Transferase</keyword>
<evidence type="ECO:0000313" key="10">
    <source>
        <dbReference type="Proteomes" id="UP001596395"/>
    </source>
</evidence>
<comment type="catalytic activity">
    <reaction evidence="1">
        <text>ATP + protein L-histidine = ADP + protein N-phospho-L-histidine.</text>
        <dbReference type="EC" id="2.7.13.3"/>
    </reaction>
</comment>
<dbReference type="RefSeq" id="WP_336349542.1">
    <property type="nucleotide sequence ID" value="NZ_JAZAQL010000001.1"/>
</dbReference>